<dbReference type="InterPro" id="IPR015341">
    <property type="entry name" value="Glyco_hydro_38_cen"/>
</dbReference>
<dbReference type="PANTHER" id="PTHR46017:SF1">
    <property type="entry name" value="ALPHA-MANNOSIDASE 2C1"/>
    <property type="match status" value="1"/>
</dbReference>
<dbReference type="KEGG" id="bliq:INP51_07300"/>
<dbReference type="SUPFAM" id="SSF88713">
    <property type="entry name" value="Glycoside hydrolase/deacetylase"/>
    <property type="match status" value="1"/>
</dbReference>
<evidence type="ECO:0000313" key="7">
    <source>
        <dbReference type="Proteomes" id="UP000593601"/>
    </source>
</evidence>
<dbReference type="Gene3D" id="2.70.98.30">
    <property type="entry name" value="Golgi alpha-mannosidase II, domain 4"/>
    <property type="match status" value="1"/>
</dbReference>
<gene>
    <name evidence="6" type="ORF">INP51_07300</name>
</gene>
<dbReference type="CDD" id="cd10789">
    <property type="entry name" value="GH38N_AMII_ER_cytosolic"/>
    <property type="match status" value="1"/>
</dbReference>
<sequence>MWFIDKRIQVICNELKKLCVVSTSPVENIQYKKGRFFYPGEAETDEQPWRPFSQGVTRWYGPDAHYWFRTVYKVPEGLSQKTLRLHVKTQIEEWDDGKNPQFLLFVNDKALQGLDMNHRIVQLDAHANAGDIWNLDLQGYTGTLHSEFDLIMEMQQVDLKIEKLYYDLLVPLQALSRMDPDDKVRFDIQTVLNEAVNMIDLRTPYNDSFYESVTKADNYLEKALYEDMGGYDEVIATCIGHTHIDVAWWWTVEQTREKVARSFSTVLKLMDEYPDYKFMSSQPQLYVFLKERYPDLYEKVKEKVREGRWEPEGGMWLEADTNLTSGESLVRQFLYGKKFFKEEFGVDNEILWLPDVFGYSGALPQIMKKSGIKYFMTTKLAWNQVDKMPYDTFLWKGIDGSEVLTHLVTTLGVGQSNDDFFTTYNGMLHPDAIMGGWQRYQNKEINNDILVSYGYGDGGGGPTREMLETSIRMEKGIKGIPKVRQKFAGTYFKELEERVENNRRLPVWEGELYFEYHRGTYTSMARNKRGNRKSEILMMNLELLSALAVQKGLEYPREELERMWKTILLNQFHDILPGSAIHEVYEVTKKEYQQIEEEANQLITERLDAIAGKGTAVTVFNTLGFERDDIVYLPKECSGALQDTDGSVFPIQQLNTCSAAYVRGLPSKGYKTFEMVNGILENTEIFTRREHILDTPYYHIELDDNGLFTSLYDKKNNREILQKGKKGNLFRMYEDKPMYYDDWDIDIYYTEKSWDVVNLKKMTWSQEGPVCRVLELEREISNSLIRQKIYFYANSPRIDFETYVDWKEHQHLLKVHFPVDIHTDEASFDIQFGNLTRKVHTNTSWDMARFESCGQKWMDLSEGHYGVSLINDCKYGHSVKNSDMSLTLIKSGIEPNPVSDQEEHFFTYALYPHTGNLRDCDTVRESYKLNYPALSVHAGTPGKCESLFSIDQKNVMSETVKASEDGDGLILRFYEYENTKTNAKLSFGMDKKIKNIFECNLIEEVMDQPVEHDENSFGFAIKPFEIKTYKIIFCE</sequence>
<dbReference type="EMBL" id="CP063304">
    <property type="protein sequence ID" value="QOV20719.1"/>
    <property type="molecule type" value="Genomic_DNA"/>
</dbReference>
<dbReference type="FunFam" id="2.70.98.30:FF:000010">
    <property type="entry name" value="Cytosolic alpha-mannosidase"/>
    <property type="match status" value="1"/>
</dbReference>
<protein>
    <submittedName>
        <fullName evidence="6">Alpha-mannosidase</fullName>
    </submittedName>
</protein>
<dbReference type="GO" id="GO:0006013">
    <property type="term" value="P:mannose metabolic process"/>
    <property type="evidence" value="ECO:0007669"/>
    <property type="project" value="InterPro"/>
</dbReference>
<dbReference type="Gene3D" id="1.20.1270.50">
    <property type="entry name" value="Glycoside hydrolase family 38, central domain"/>
    <property type="match status" value="1"/>
</dbReference>
<dbReference type="SUPFAM" id="SSF88688">
    <property type="entry name" value="Families 57/38 glycoside transferase middle domain"/>
    <property type="match status" value="1"/>
</dbReference>
<dbReference type="InterPro" id="IPR000602">
    <property type="entry name" value="Glyco_hydro_38_N"/>
</dbReference>
<evidence type="ECO:0000259" key="5">
    <source>
        <dbReference type="SMART" id="SM00872"/>
    </source>
</evidence>
<accession>A0A7M2RKB9</accession>
<dbReference type="Pfam" id="PF07748">
    <property type="entry name" value="Glyco_hydro_38C"/>
    <property type="match status" value="1"/>
</dbReference>
<dbReference type="InterPro" id="IPR011330">
    <property type="entry name" value="Glyco_hydro/deAcase_b/a-brl"/>
</dbReference>
<evidence type="ECO:0000256" key="1">
    <source>
        <dbReference type="ARBA" id="ARBA00009792"/>
    </source>
</evidence>
<dbReference type="InterPro" id="IPR011682">
    <property type="entry name" value="Glyco_hydro_38_C"/>
</dbReference>
<dbReference type="SUPFAM" id="SSF74650">
    <property type="entry name" value="Galactose mutarotase-like"/>
    <property type="match status" value="1"/>
</dbReference>
<dbReference type="Gene3D" id="3.20.110.10">
    <property type="entry name" value="Glycoside hydrolase 38, N terminal domain"/>
    <property type="match status" value="1"/>
</dbReference>
<dbReference type="GO" id="GO:0046872">
    <property type="term" value="F:metal ion binding"/>
    <property type="evidence" value="ECO:0007669"/>
    <property type="project" value="UniProtKB-KW"/>
</dbReference>
<comment type="similarity">
    <text evidence="1">Belongs to the glycosyl hydrolase 38 family.</text>
</comment>
<keyword evidence="2" id="KW-0479">Metal-binding</keyword>
<evidence type="ECO:0000256" key="3">
    <source>
        <dbReference type="ARBA" id="ARBA00022801"/>
    </source>
</evidence>
<name>A0A7M2RKB9_9FIRM</name>
<keyword evidence="3" id="KW-0378">Hydrolase</keyword>
<dbReference type="Pfam" id="PF09261">
    <property type="entry name" value="Alpha-mann_mid"/>
    <property type="match status" value="1"/>
</dbReference>
<dbReference type="Pfam" id="PF01074">
    <property type="entry name" value="Glyco_hydro_38N"/>
    <property type="match status" value="1"/>
</dbReference>
<dbReference type="SMART" id="SM00872">
    <property type="entry name" value="Alpha-mann_mid"/>
    <property type="match status" value="1"/>
</dbReference>
<dbReference type="InterPro" id="IPR028995">
    <property type="entry name" value="Glyco_hydro_57/38_cen_sf"/>
</dbReference>
<dbReference type="InterPro" id="IPR027291">
    <property type="entry name" value="Glyco_hydro_38_N_sf"/>
</dbReference>
<dbReference type="Proteomes" id="UP000593601">
    <property type="component" value="Chromosome"/>
</dbReference>
<dbReference type="InterPro" id="IPR041147">
    <property type="entry name" value="GH38_C"/>
</dbReference>
<dbReference type="FunFam" id="3.20.110.10:FF:000002">
    <property type="entry name" value="alpha-mannosidase 2C1 isoform X1"/>
    <property type="match status" value="1"/>
</dbReference>
<dbReference type="GO" id="GO:0004559">
    <property type="term" value="F:alpha-mannosidase activity"/>
    <property type="evidence" value="ECO:0007669"/>
    <property type="project" value="InterPro"/>
</dbReference>
<organism evidence="6 7">
    <name type="scientific">Blautia liquoris</name>
    <dbReference type="NCBI Taxonomy" id="2779518"/>
    <lineage>
        <taxon>Bacteria</taxon>
        <taxon>Bacillati</taxon>
        <taxon>Bacillota</taxon>
        <taxon>Clostridia</taxon>
        <taxon>Lachnospirales</taxon>
        <taxon>Lachnospiraceae</taxon>
        <taxon>Blautia</taxon>
    </lineage>
</organism>
<dbReference type="InterPro" id="IPR011013">
    <property type="entry name" value="Gal_mutarotase_sf_dom"/>
</dbReference>
<dbReference type="FunFam" id="1.20.1270.50:FF:000004">
    <property type="entry name" value="alpha-mannosidase 2C1 isoform X1"/>
    <property type="match status" value="1"/>
</dbReference>
<proteinExistence type="inferred from homology"/>
<dbReference type="PANTHER" id="PTHR46017">
    <property type="entry name" value="ALPHA-MANNOSIDASE 2C1"/>
    <property type="match status" value="1"/>
</dbReference>
<dbReference type="AlphaFoldDB" id="A0A7M2RKB9"/>
<dbReference type="Pfam" id="PF17677">
    <property type="entry name" value="Glyco_hydro38C2"/>
    <property type="match status" value="1"/>
</dbReference>
<evidence type="ECO:0000256" key="4">
    <source>
        <dbReference type="ARBA" id="ARBA00023295"/>
    </source>
</evidence>
<dbReference type="GO" id="GO:0030246">
    <property type="term" value="F:carbohydrate binding"/>
    <property type="evidence" value="ECO:0007669"/>
    <property type="project" value="InterPro"/>
</dbReference>
<dbReference type="Gene3D" id="2.60.40.2220">
    <property type="match status" value="1"/>
</dbReference>
<evidence type="ECO:0000313" key="6">
    <source>
        <dbReference type="EMBL" id="QOV20719.1"/>
    </source>
</evidence>
<evidence type="ECO:0000256" key="2">
    <source>
        <dbReference type="ARBA" id="ARBA00022723"/>
    </source>
</evidence>
<dbReference type="InterPro" id="IPR037094">
    <property type="entry name" value="Glyco_hydro_38_cen_sf"/>
</dbReference>
<keyword evidence="7" id="KW-1185">Reference proteome</keyword>
<reference evidence="6 7" key="1">
    <citation type="submission" date="2020-10" db="EMBL/GenBank/DDBJ databases">
        <title>Blautia liquoris sp.nov., isolated from the mud in a fermentation cellar used for the production of Chinese strong-flavoured liquor.</title>
        <authorList>
            <person name="Lu L."/>
        </authorList>
    </citation>
    <scope>NUCLEOTIDE SEQUENCE [LARGE SCALE GENOMIC DNA]</scope>
    <source>
        <strain evidence="6 7">LZLJ-3</strain>
    </source>
</reference>
<keyword evidence="4" id="KW-0326">Glycosidase</keyword>
<dbReference type="RefSeq" id="WP_193737033.1">
    <property type="nucleotide sequence ID" value="NZ_CP063304.1"/>
</dbReference>
<dbReference type="GO" id="GO:0009313">
    <property type="term" value="P:oligosaccharide catabolic process"/>
    <property type="evidence" value="ECO:0007669"/>
    <property type="project" value="TreeGrafter"/>
</dbReference>
<feature type="domain" description="Glycoside hydrolase family 38 central" evidence="5">
    <location>
        <begin position="515"/>
        <end position="592"/>
    </location>
</feature>